<dbReference type="Proteomes" id="UP000626148">
    <property type="component" value="Unassembled WGS sequence"/>
</dbReference>
<proteinExistence type="inferred from homology"/>
<dbReference type="PANTHER" id="PTHR43639:SF1">
    <property type="entry name" value="SHORT-CHAIN DEHYDROGENASE_REDUCTASE FAMILY PROTEIN"/>
    <property type="match status" value="1"/>
</dbReference>
<dbReference type="InterPro" id="IPR002347">
    <property type="entry name" value="SDR_fam"/>
</dbReference>
<dbReference type="AlphaFoldDB" id="A0A918N7T4"/>
<comment type="caution">
    <text evidence="3">The sequence shown here is derived from an EMBL/GenBank/DDBJ whole genome shotgun (WGS) entry which is preliminary data.</text>
</comment>
<evidence type="ECO:0000256" key="2">
    <source>
        <dbReference type="ARBA" id="ARBA00023002"/>
    </source>
</evidence>
<evidence type="ECO:0000313" key="4">
    <source>
        <dbReference type="Proteomes" id="UP000626148"/>
    </source>
</evidence>
<keyword evidence="2" id="KW-0560">Oxidoreductase</keyword>
<name>A0A918N7T4_9GAMM</name>
<evidence type="ECO:0000256" key="1">
    <source>
        <dbReference type="ARBA" id="ARBA00006484"/>
    </source>
</evidence>
<dbReference type="PRINTS" id="PR00081">
    <property type="entry name" value="GDHRDH"/>
</dbReference>
<accession>A0A918N7T4</accession>
<sequence>MVELSLNLRDTDVAPVVFITGGARRLGAQTARTFHQAGYRVVIHYRNSGVDAEALVSDLNEQRPDSAKSVQSTLEDLSEINACAENARQAFGRIDVLINNASAFFPTPWGEIDSQAMRTLLHSNLELPIYLIQALADELREREGAIINLVDIHALRPLAGHVAYTAAKAGLISATRSAALDLAPKVRANAIAPGAILAPEHEGEAVEQGLIEQTPLARMGTPEDIAKTALFLANSPFITGQVLAVDGGRSLRQ</sequence>
<dbReference type="InterPro" id="IPR036291">
    <property type="entry name" value="NAD(P)-bd_dom_sf"/>
</dbReference>
<dbReference type="RefSeq" id="WP_189607427.1">
    <property type="nucleotide sequence ID" value="NZ_BMXR01000002.1"/>
</dbReference>
<organism evidence="3 4">
    <name type="scientific">Saccharospirillum salsuginis</name>
    <dbReference type="NCBI Taxonomy" id="418750"/>
    <lineage>
        <taxon>Bacteria</taxon>
        <taxon>Pseudomonadati</taxon>
        <taxon>Pseudomonadota</taxon>
        <taxon>Gammaproteobacteria</taxon>
        <taxon>Oceanospirillales</taxon>
        <taxon>Saccharospirillaceae</taxon>
        <taxon>Saccharospirillum</taxon>
    </lineage>
</organism>
<dbReference type="SUPFAM" id="SSF51735">
    <property type="entry name" value="NAD(P)-binding Rossmann-fold domains"/>
    <property type="match status" value="1"/>
</dbReference>
<reference evidence="3" key="2">
    <citation type="submission" date="2020-09" db="EMBL/GenBank/DDBJ databases">
        <authorList>
            <person name="Sun Q."/>
            <person name="Kim S."/>
        </authorList>
    </citation>
    <scope>NUCLEOTIDE SEQUENCE</scope>
    <source>
        <strain evidence="3">KCTC 22169</strain>
    </source>
</reference>
<gene>
    <name evidence="3" type="primary">ptr1</name>
    <name evidence="3" type="ORF">GCM10007392_10370</name>
</gene>
<protein>
    <submittedName>
        <fullName evidence="3">Pteridine reductase</fullName>
    </submittedName>
</protein>
<dbReference type="EMBL" id="BMXR01000002">
    <property type="protein sequence ID" value="GGX45336.1"/>
    <property type="molecule type" value="Genomic_DNA"/>
</dbReference>
<dbReference type="Pfam" id="PF13561">
    <property type="entry name" value="adh_short_C2"/>
    <property type="match status" value="1"/>
</dbReference>
<dbReference type="Gene3D" id="3.40.50.720">
    <property type="entry name" value="NAD(P)-binding Rossmann-like Domain"/>
    <property type="match status" value="1"/>
</dbReference>
<dbReference type="NCBIfam" id="NF006598">
    <property type="entry name" value="PRK09135.1"/>
    <property type="match status" value="1"/>
</dbReference>
<dbReference type="GO" id="GO:0016491">
    <property type="term" value="F:oxidoreductase activity"/>
    <property type="evidence" value="ECO:0007669"/>
    <property type="project" value="UniProtKB-KW"/>
</dbReference>
<comment type="similarity">
    <text evidence="1">Belongs to the short-chain dehydrogenases/reductases (SDR) family.</text>
</comment>
<keyword evidence="4" id="KW-1185">Reference proteome</keyword>
<reference evidence="3" key="1">
    <citation type="journal article" date="2014" name="Int. J. Syst. Evol. Microbiol.">
        <title>Complete genome sequence of Corynebacterium casei LMG S-19264T (=DSM 44701T), isolated from a smear-ripened cheese.</title>
        <authorList>
            <consortium name="US DOE Joint Genome Institute (JGI-PGF)"/>
            <person name="Walter F."/>
            <person name="Albersmeier A."/>
            <person name="Kalinowski J."/>
            <person name="Ruckert C."/>
        </authorList>
    </citation>
    <scope>NUCLEOTIDE SEQUENCE</scope>
    <source>
        <strain evidence="3">KCTC 22169</strain>
    </source>
</reference>
<dbReference type="PANTHER" id="PTHR43639">
    <property type="entry name" value="OXIDOREDUCTASE, SHORT-CHAIN DEHYDROGENASE/REDUCTASE FAMILY (AFU_ORTHOLOGUE AFUA_5G02870)"/>
    <property type="match status" value="1"/>
</dbReference>
<dbReference type="PRINTS" id="PR00080">
    <property type="entry name" value="SDRFAMILY"/>
</dbReference>
<evidence type="ECO:0000313" key="3">
    <source>
        <dbReference type="EMBL" id="GGX45336.1"/>
    </source>
</evidence>